<dbReference type="InterPro" id="IPR000182">
    <property type="entry name" value="GNAT_dom"/>
</dbReference>
<evidence type="ECO:0000313" key="2">
    <source>
        <dbReference type="EMBL" id="QMV84476.1"/>
    </source>
</evidence>
<organism evidence="2 3">
    <name type="scientific">Corynebacterium hindlerae</name>
    <dbReference type="NCBI Taxonomy" id="699041"/>
    <lineage>
        <taxon>Bacteria</taxon>
        <taxon>Bacillati</taxon>
        <taxon>Actinomycetota</taxon>
        <taxon>Actinomycetes</taxon>
        <taxon>Mycobacteriales</taxon>
        <taxon>Corynebacteriaceae</taxon>
        <taxon>Corynebacterium</taxon>
    </lineage>
</organism>
<dbReference type="RefSeq" id="WP_182385285.1">
    <property type="nucleotide sequence ID" value="NZ_CP059833.1"/>
</dbReference>
<dbReference type="InterPro" id="IPR016181">
    <property type="entry name" value="Acyl_CoA_acyltransferase"/>
</dbReference>
<evidence type="ECO:0000313" key="3">
    <source>
        <dbReference type="Proteomes" id="UP000515570"/>
    </source>
</evidence>
<dbReference type="PANTHER" id="PTHR43441:SF11">
    <property type="entry name" value="RIBOSOMAL-PROTEIN-SERINE ACETYLTRANSFERASE"/>
    <property type="match status" value="1"/>
</dbReference>
<dbReference type="SUPFAM" id="SSF55729">
    <property type="entry name" value="Acyl-CoA N-acyltransferases (Nat)"/>
    <property type="match status" value="1"/>
</dbReference>
<dbReference type="GO" id="GO:0005737">
    <property type="term" value="C:cytoplasm"/>
    <property type="evidence" value="ECO:0007669"/>
    <property type="project" value="TreeGrafter"/>
</dbReference>
<keyword evidence="2" id="KW-0808">Transferase</keyword>
<proteinExistence type="predicted"/>
<dbReference type="AlphaFoldDB" id="A0A7G5FCY5"/>
<dbReference type="Pfam" id="PF13302">
    <property type="entry name" value="Acetyltransf_3"/>
    <property type="match status" value="1"/>
</dbReference>
<name>A0A7G5FCY5_9CORY</name>
<dbReference type="EMBL" id="CP059833">
    <property type="protein sequence ID" value="QMV84476.1"/>
    <property type="molecule type" value="Genomic_DNA"/>
</dbReference>
<dbReference type="Proteomes" id="UP000515570">
    <property type="component" value="Chromosome"/>
</dbReference>
<reference evidence="2 3" key="1">
    <citation type="submission" date="2020-07" db="EMBL/GenBank/DDBJ databases">
        <title>non toxigenic Corynebacterium sp. nov from a clinical source.</title>
        <authorList>
            <person name="Bernier A.-M."/>
            <person name="Bernard K."/>
        </authorList>
    </citation>
    <scope>NUCLEOTIDE SEQUENCE [LARGE SCALE GENOMIC DNA]</scope>
    <source>
        <strain evidence="3">NML 93-0612</strain>
    </source>
</reference>
<dbReference type="Gene3D" id="3.40.630.30">
    <property type="match status" value="1"/>
</dbReference>
<accession>A0A7G5FCY5</accession>
<dbReference type="InterPro" id="IPR051908">
    <property type="entry name" value="Ribosomal_N-acetyltransferase"/>
</dbReference>
<feature type="domain" description="N-acetyltransferase" evidence="1">
    <location>
        <begin position="19"/>
        <end position="184"/>
    </location>
</feature>
<sequence length="212" mass="23796">MAPKIKYPPFDLQLSDAVLHLHVVTDSDLAHMCAVTEEDVFEPGCPWVFPWIQADDRALSTAQFQWGLRATNKPEDWKLSFAAYLDGEFIGSIDMRAEQFQKRRCIETGSYLLRRFQGQGLGKRMRAIVAAYAFDYLGAREMRTAWHELNKASGGVSKALGYEVVGHTAFGEDDRPEVHARLVPENFIGCPNLNVAGHTPELMSFLDAHPTP</sequence>
<dbReference type="CDD" id="cd04301">
    <property type="entry name" value="NAT_SF"/>
    <property type="match status" value="1"/>
</dbReference>
<dbReference type="PROSITE" id="PS51186">
    <property type="entry name" value="GNAT"/>
    <property type="match status" value="1"/>
</dbReference>
<dbReference type="GO" id="GO:1990189">
    <property type="term" value="F:protein N-terminal-serine acetyltransferase activity"/>
    <property type="evidence" value="ECO:0007669"/>
    <property type="project" value="TreeGrafter"/>
</dbReference>
<protein>
    <submittedName>
        <fullName evidence="2">GNAT family N-acetyltransferase</fullName>
    </submittedName>
</protein>
<gene>
    <name evidence="2" type="ORF">HW450_08880</name>
</gene>
<dbReference type="PANTHER" id="PTHR43441">
    <property type="entry name" value="RIBOSOMAL-PROTEIN-SERINE ACETYLTRANSFERASE"/>
    <property type="match status" value="1"/>
</dbReference>
<dbReference type="GO" id="GO:0008999">
    <property type="term" value="F:protein-N-terminal-alanine acetyltransferase activity"/>
    <property type="evidence" value="ECO:0007669"/>
    <property type="project" value="TreeGrafter"/>
</dbReference>
<evidence type="ECO:0000259" key="1">
    <source>
        <dbReference type="PROSITE" id="PS51186"/>
    </source>
</evidence>
<keyword evidence="3" id="KW-1185">Reference proteome</keyword>